<dbReference type="InterPro" id="IPR055342">
    <property type="entry name" value="MreC_beta-barrel_core"/>
</dbReference>
<organism evidence="9 10">
    <name type="scientific">Orenia marismortui</name>
    <dbReference type="NCBI Taxonomy" id="46469"/>
    <lineage>
        <taxon>Bacteria</taxon>
        <taxon>Bacillati</taxon>
        <taxon>Bacillota</taxon>
        <taxon>Clostridia</taxon>
        <taxon>Halanaerobiales</taxon>
        <taxon>Halobacteroidaceae</taxon>
        <taxon>Orenia</taxon>
    </lineage>
</organism>
<comment type="similarity">
    <text evidence="1 5">Belongs to the MreC family.</text>
</comment>
<dbReference type="GO" id="GO:0005886">
    <property type="term" value="C:plasma membrane"/>
    <property type="evidence" value="ECO:0007669"/>
    <property type="project" value="TreeGrafter"/>
</dbReference>
<comment type="function">
    <text evidence="5">Involved in formation and maintenance of cell shape.</text>
</comment>
<dbReference type="GO" id="GO:0008360">
    <property type="term" value="P:regulation of cell shape"/>
    <property type="evidence" value="ECO:0007669"/>
    <property type="project" value="UniProtKB-KW"/>
</dbReference>
<feature type="transmembrane region" description="Helical" evidence="7">
    <location>
        <begin position="12"/>
        <end position="29"/>
    </location>
</feature>
<evidence type="ECO:0000256" key="4">
    <source>
        <dbReference type="ARBA" id="ARBA00032089"/>
    </source>
</evidence>
<gene>
    <name evidence="9" type="ORF">C7959_12227</name>
</gene>
<dbReference type="InterPro" id="IPR007221">
    <property type="entry name" value="MreC"/>
</dbReference>
<feature type="coiled-coil region" evidence="6">
    <location>
        <begin position="69"/>
        <end position="106"/>
    </location>
</feature>
<proteinExistence type="inferred from homology"/>
<keyword evidence="10" id="KW-1185">Reference proteome</keyword>
<keyword evidence="7" id="KW-0812">Transmembrane</keyword>
<evidence type="ECO:0000256" key="7">
    <source>
        <dbReference type="SAM" id="Phobius"/>
    </source>
</evidence>
<evidence type="ECO:0000256" key="2">
    <source>
        <dbReference type="ARBA" id="ARBA00013855"/>
    </source>
</evidence>
<comment type="caution">
    <text evidence="9">The sequence shown here is derived from an EMBL/GenBank/DDBJ whole genome shotgun (WGS) entry which is preliminary data.</text>
</comment>
<evidence type="ECO:0000259" key="8">
    <source>
        <dbReference type="Pfam" id="PF04085"/>
    </source>
</evidence>
<dbReference type="Gene3D" id="2.40.10.340">
    <property type="entry name" value="Rod shape-determining protein MreC, domain 1"/>
    <property type="match status" value="1"/>
</dbReference>
<dbReference type="NCBIfam" id="TIGR00219">
    <property type="entry name" value="mreC"/>
    <property type="match status" value="1"/>
</dbReference>
<dbReference type="InterPro" id="IPR042177">
    <property type="entry name" value="Cell/Rod_1"/>
</dbReference>
<evidence type="ECO:0000313" key="10">
    <source>
        <dbReference type="Proteomes" id="UP000295832"/>
    </source>
</evidence>
<dbReference type="STRING" id="926561.GCA_000379025_00641"/>
<accession>A0A4R8GSR1</accession>
<dbReference type="EMBL" id="SOEG01000022">
    <property type="protein sequence ID" value="TDX49013.1"/>
    <property type="molecule type" value="Genomic_DNA"/>
</dbReference>
<dbReference type="Pfam" id="PF04085">
    <property type="entry name" value="MreC"/>
    <property type="match status" value="1"/>
</dbReference>
<evidence type="ECO:0000256" key="1">
    <source>
        <dbReference type="ARBA" id="ARBA00009369"/>
    </source>
</evidence>
<evidence type="ECO:0000256" key="6">
    <source>
        <dbReference type="SAM" id="Coils"/>
    </source>
</evidence>
<keyword evidence="7" id="KW-0472">Membrane</keyword>
<evidence type="ECO:0000256" key="5">
    <source>
        <dbReference type="PIRNR" id="PIRNR038471"/>
    </source>
</evidence>
<evidence type="ECO:0000313" key="9">
    <source>
        <dbReference type="EMBL" id="TDX49013.1"/>
    </source>
</evidence>
<dbReference type="Proteomes" id="UP000295832">
    <property type="component" value="Unassembled WGS sequence"/>
</dbReference>
<keyword evidence="3 5" id="KW-0133">Cell shape</keyword>
<dbReference type="InterPro" id="IPR042175">
    <property type="entry name" value="Cell/Rod_MreC_2"/>
</dbReference>
<dbReference type="PANTHER" id="PTHR34138:SF1">
    <property type="entry name" value="CELL SHAPE-DETERMINING PROTEIN MREC"/>
    <property type="match status" value="1"/>
</dbReference>
<dbReference type="RefSeq" id="WP_134117646.1">
    <property type="nucleotide sequence ID" value="NZ_SOEG01000022.1"/>
</dbReference>
<dbReference type="Gene3D" id="2.40.10.350">
    <property type="entry name" value="Rod shape-determining protein MreC, domain 2"/>
    <property type="match status" value="1"/>
</dbReference>
<dbReference type="PANTHER" id="PTHR34138">
    <property type="entry name" value="CELL SHAPE-DETERMINING PROTEIN MREC"/>
    <property type="match status" value="1"/>
</dbReference>
<dbReference type="PIRSF" id="PIRSF038471">
    <property type="entry name" value="MreC"/>
    <property type="match status" value="1"/>
</dbReference>
<protein>
    <recommendedName>
        <fullName evidence="2 5">Cell shape-determining protein MreC</fullName>
    </recommendedName>
    <alternativeName>
        <fullName evidence="4 5">Cell shape protein MreC</fullName>
    </alternativeName>
</protein>
<keyword evidence="6" id="KW-0175">Coiled coil</keyword>
<keyword evidence="7" id="KW-1133">Transmembrane helix</keyword>
<evidence type="ECO:0000256" key="3">
    <source>
        <dbReference type="ARBA" id="ARBA00022960"/>
    </source>
</evidence>
<reference evidence="9 10" key="1">
    <citation type="submission" date="2019-03" db="EMBL/GenBank/DDBJ databases">
        <title>Subsurface microbial communities from deep shales in Ohio and West Virginia, USA.</title>
        <authorList>
            <person name="Wrighton K."/>
        </authorList>
    </citation>
    <scope>NUCLEOTIDE SEQUENCE [LARGE SCALE GENOMIC DNA]</scope>
    <source>
        <strain evidence="9 10">MSL 6dP</strain>
    </source>
</reference>
<dbReference type="AlphaFoldDB" id="A0A4R8GSR1"/>
<name>A0A4R8GSR1_9FIRM</name>
<feature type="domain" description="Rod shape-determining protein MreC beta-barrel core" evidence="8">
    <location>
        <begin position="122"/>
        <end position="271"/>
    </location>
</feature>
<sequence>MFESFKEHHKKILIIVFVVILIRFINLVGTDRDYNKVEGLAIDLLKPAFVIVDRVKDFSKSTFRVVLDYQRVKEENEALKDKLDQMSYLQQQMEKIIRQNQRLRESLNFKKYIPYKIVGASVIAHSADNWSNVLIVDRGSKVGIKRKMPVVAKNGYLIGIVQQVTAHTSQILLINDSNFVTGGLVRRDESRDLGIVKGQAQDNRLIMNNLSWDADIKIDDIIVTSGLSQYYPKGLPIGKVISVSPDNYGLTQLAMLNPFVEFDKIEEVLIITDFSTKKNLLKPLDAYPEFKGDVD</sequence>